<dbReference type="InterPro" id="IPR023048">
    <property type="entry name" value="NADH:quinone_OxRdtase_FMN_depd"/>
</dbReference>
<protein>
    <recommendedName>
        <fullName evidence="6">FMN dependent NADH:quinone oxidoreductase</fullName>
        <ecNumber evidence="6">1.6.5.-</ecNumber>
    </recommendedName>
    <alternativeName>
        <fullName evidence="6">Azo-dye reductase</fullName>
    </alternativeName>
    <alternativeName>
        <fullName evidence="6">FMN-dependent NADH-azo compound oxidoreductase</fullName>
    </alternativeName>
    <alternativeName>
        <fullName evidence="6">FMN-dependent NADH-azoreductase</fullName>
        <ecNumber evidence="6">1.7.1.17</ecNumber>
    </alternativeName>
</protein>
<comment type="caution">
    <text evidence="8">The sequence shown here is derived from an EMBL/GenBank/DDBJ whole genome shotgun (WGS) entry which is preliminary data.</text>
</comment>
<reference evidence="9" key="1">
    <citation type="journal article" date="2019" name="Int. J. Syst. Evol. Microbiol.">
        <title>The Global Catalogue of Microorganisms (GCM) 10K type strain sequencing project: providing services to taxonomists for standard genome sequencing and annotation.</title>
        <authorList>
            <consortium name="The Broad Institute Genomics Platform"/>
            <consortium name="The Broad Institute Genome Sequencing Center for Infectious Disease"/>
            <person name="Wu L."/>
            <person name="Ma J."/>
        </authorList>
    </citation>
    <scope>NUCLEOTIDE SEQUENCE [LARGE SCALE GENOMIC DNA]</scope>
    <source>
        <strain evidence="9">LMG 29247</strain>
    </source>
</reference>
<comment type="similarity">
    <text evidence="6">Belongs to the azoreductase type 1 family.</text>
</comment>
<evidence type="ECO:0000256" key="5">
    <source>
        <dbReference type="ARBA" id="ARBA00048542"/>
    </source>
</evidence>
<comment type="function">
    <text evidence="6">Also exhibits azoreductase activity. Catalyzes the reductive cleavage of the azo bond in aromatic azo compounds to the corresponding amines.</text>
</comment>
<dbReference type="RefSeq" id="WP_147913334.1">
    <property type="nucleotide sequence ID" value="NZ_JBHUEJ010000007.1"/>
</dbReference>
<evidence type="ECO:0000256" key="4">
    <source>
        <dbReference type="ARBA" id="ARBA00023027"/>
    </source>
</evidence>
<name>A0ABW4KN58_9BURK</name>
<evidence type="ECO:0000259" key="7">
    <source>
        <dbReference type="Pfam" id="PF02525"/>
    </source>
</evidence>
<comment type="cofactor">
    <cofactor evidence="6">
        <name>FMN</name>
        <dbReference type="ChEBI" id="CHEBI:58210"/>
    </cofactor>
    <text evidence="6">Binds 1 FMN per subunit.</text>
</comment>
<dbReference type="InterPro" id="IPR003680">
    <property type="entry name" value="Flavodoxin_fold"/>
</dbReference>
<gene>
    <name evidence="6" type="primary">azoR</name>
    <name evidence="8" type="ORF">ACFSF0_02910</name>
</gene>
<dbReference type="PANTHER" id="PTHR43741:SF2">
    <property type="entry name" value="FMN-DEPENDENT NADH:QUINONE OXIDOREDUCTASE"/>
    <property type="match status" value="1"/>
</dbReference>
<feature type="domain" description="Flavodoxin-like fold" evidence="7">
    <location>
        <begin position="10"/>
        <end position="202"/>
    </location>
</feature>
<evidence type="ECO:0000313" key="9">
    <source>
        <dbReference type="Proteomes" id="UP001597304"/>
    </source>
</evidence>
<keyword evidence="1 6" id="KW-0285">Flavoprotein</keyword>
<comment type="subunit">
    <text evidence="6">Homodimer.</text>
</comment>
<comment type="caution">
    <text evidence="6">Lacks conserved residue(s) required for the propagation of feature annotation.</text>
</comment>
<keyword evidence="2 6" id="KW-0288">FMN</keyword>
<dbReference type="EC" id="1.7.1.17" evidence="6"/>
<evidence type="ECO:0000256" key="2">
    <source>
        <dbReference type="ARBA" id="ARBA00022643"/>
    </source>
</evidence>
<keyword evidence="4 6" id="KW-0520">NAD</keyword>
<comment type="catalytic activity">
    <reaction evidence="5">
        <text>N,N-dimethyl-1,4-phenylenediamine + anthranilate + 2 NAD(+) = 2-(4-dimethylaminophenyl)diazenylbenzoate + 2 NADH + 2 H(+)</text>
        <dbReference type="Rhea" id="RHEA:55872"/>
        <dbReference type="ChEBI" id="CHEBI:15378"/>
        <dbReference type="ChEBI" id="CHEBI:15783"/>
        <dbReference type="ChEBI" id="CHEBI:16567"/>
        <dbReference type="ChEBI" id="CHEBI:57540"/>
        <dbReference type="ChEBI" id="CHEBI:57945"/>
        <dbReference type="ChEBI" id="CHEBI:71579"/>
        <dbReference type="EC" id="1.7.1.17"/>
    </reaction>
    <physiologicalReaction direction="right-to-left" evidence="5">
        <dbReference type="Rhea" id="RHEA:55874"/>
    </physiologicalReaction>
</comment>
<dbReference type="InterPro" id="IPR050104">
    <property type="entry name" value="FMN-dep_NADH:Q_OxRdtase_AzoR1"/>
</dbReference>
<evidence type="ECO:0000256" key="3">
    <source>
        <dbReference type="ARBA" id="ARBA00023002"/>
    </source>
</evidence>
<dbReference type="Pfam" id="PF02525">
    <property type="entry name" value="Flavodoxin_2"/>
    <property type="match status" value="1"/>
</dbReference>
<feature type="binding site" evidence="6">
    <location>
        <begin position="102"/>
        <end position="105"/>
    </location>
    <ligand>
        <name>FMN</name>
        <dbReference type="ChEBI" id="CHEBI:58210"/>
    </ligand>
</feature>
<evidence type="ECO:0000313" key="8">
    <source>
        <dbReference type="EMBL" id="MFD1709544.1"/>
    </source>
</evidence>
<dbReference type="PANTHER" id="PTHR43741">
    <property type="entry name" value="FMN-DEPENDENT NADH-AZOREDUCTASE 1"/>
    <property type="match status" value="1"/>
</dbReference>
<keyword evidence="9" id="KW-1185">Reference proteome</keyword>
<organism evidence="8 9">
    <name type="scientific">Ottowia flava</name>
    <dbReference type="NCBI Taxonomy" id="2675430"/>
    <lineage>
        <taxon>Bacteria</taxon>
        <taxon>Pseudomonadati</taxon>
        <taxon>Pseudomonadota</taxon>
        <taxon>Betaproteobacteria</taxon>
        <taxon>Burkholderiales</taxon>
        <taxon>Comamonadaceae</taxon>
        <taxon>Ottowia</taxon>
    </lineage>
</organism>
<proteinExistence type="inferred from homology"/>
<dbReference type="SUPFAM" id="SSF52218">
    <property type="entry name" value="Flavoproteins"/>
    <property type="match status" value="1"/>
</dbReference>
<comment type="catalytic activity">
    <reaction evidence="6">
        <text>2 a quinone + NADH + H(+) = 2 a 1,4-benzosemiquinone + NAD(+)</text>
        <dbReference type="Rhea" id="RHEA:65952"/>
        <dbReference type="ChEBI" id="CHEBI:15378"/>
        <dbReference type="ChEBI" id="CHEBI:57540"/>
        <dbReference type="ChEBI" id="CHEBI:57945"/>
        <dbReference type="ChEBI" id="CHEBI:132124"/>
        <dbReference type="ChEBI" id="CHEBI:134225"/>
    </reaction>
</comment>
<dbReference type="Gene3D" id="3.40.50.360">
    <property type="match status" value="1"/>
</dbReference>
<evidence type="ECO:0000256" key="6">
    <source>
        <dbReference type="HAMAP-Rule" id="MF_01216"/>
    </source>
</evidence>
<keyword evidence="3 6" id="KW-0560">Oxidoreductase</keyword>
<dbReference type="HAMAP" id="MF_01216">
    <property type="entry name" value="Azoreductase_type1"/>
    <property type="match status" value="1"/>
</dbReference>
<sequence>MTASPYRPMLLRLDSSARTEGSHSRQLADQIEAHWRARHPDGRVQRRDLATEAPPHIDAQTIAGFYTPPEQLSPALRAATARSDASIAELKVATTLLIASPMYNFSVPSPLKAWIDQVVRAGHTFTLEGGRPRGLVERPSAVLALTYGLPGYGDQLATLDHLRPYLQSVLNFIGIRDIQVVSTEGTAADPAQLAGIPAAVKERIDSLFSEPVTT</sequence>
<dbReference type="InterPro" id="IPR029039">
    <property type="entry name" value="Flavoprotein-like_sf"/>
</dbReference>
<accession>A0ABW4KN58</accession>
<evidence type="ECO:0000256" key="1">
    <source>
        <dbReference type="ARBA" id="ARBA00022630"/>
    </source>
</evidence>
<dbReference type="EC" id="1.6.5.-" evidence="6"/>
<feature type="binding site" evidence="6">
    <location>
        <position position="16"/>
    </location>
    <ligand>
        <name>FMN</name>
        <dbReference type="ChEBI" id="CHEBI:58210"/>
    </ligand>
</feature>
<comment type="function">
    <text evidence="6">Quinone reductase that provides resistance to thiol-specific stress caused by electrophilic quinones.</text>
</comment>
<dbReference type="EMBL" id="JBHUEJ010000007">
    <property type="protein sequence ID" value="MFD1709544.1"/>
    <property type="molecule type" value="Genomic_DNA"/>
</dbReference>
<dbReference type="Proteomes" id="UP001597304">
    <property type="component" value="Unassembled WGS sequence"/>
</dbReference>
<feature type="binding site" evidence="6">
    <location>
        <begin position="22"/>
        <end position="24"/>
    </location>
    <ligand>
        <name>FMN</name>
        <dbReference type="ChEBI" id="CHEBI:58210"/>
    </ligand>
</feature>